<comment type="caution">
    <text evidence="4">The sequence shown here is derived from an EMBL/GenBank/DDBJ whole genome shotgun (WGS) entry which is preliminary data.</text>
</comment>
<sequence length="246" mass="25174">MDASLTLAADDPLAREAADAIRTGDVERLRGLLDANPGLAAARITRDDAQPDATVEDLPTCTLLHVATDHPGHLLAVGRTIEVLVASGADPDAPFTGPHAETALHWAASNDDVEAVEALIRAGADLEAPGAVIGDGSGTPLADAVAFGQWRAAEHLFHAGATPNLWQAAGLGLVDRVEALLDAEPAPDADDLTTALWCAAHGGRRACVDLLLARGADPAWIGFDGLTAADAARRAGHGELADALTP</sequence>
<evidence type="ECO:0000256" key="3">
    <source>
        <dbReference type="PROSITE-ProRule" id="PRU00023"/>
    </source>
</evidence>
<dbReference type="Pfam" id="PF00023">
    <property type="entry name" value="Ank"/>
    <property type="match status" value="1"/>
</dbReference>
<accession>A0A0A0B635</accession>
<dbReference type="InterPro" id="IPR002110">
    <property type="entry name" value="Ankyrin_rpt"/>
</dbReference>
<reference evidence="4 5" key="1">
    <citation type="submission" date="2013-10" db="EMBL/GenBank/DDBJ databases">
        <authorList>
            <person name="Wang G."/>
            <person name="Zhuang W."/>
        </authorList>
    </citation>
    <scope>NUCLEOTIDE SEQUENCE [LARGE SCALE GENOMIC DNA]</scope>
    <source>
        <strain evidence="4 5">DSM 20118</strain>
    </source>
</reference>
<dbReference type="RefSeq" id="WP_211254573.1">
    <property type="nucleotide sequence ID" value="NZ_AXNT01000092.1"/>
</dbReference>
<dbReference type="AlphaFoldDB" id="A0A0A0B635"/>
<gene>
    <name evidence="4" type="ORF">Q760_18260</name>
</gene>
<proteinExistence type="predicted"/>
<dbReference type="SMART" id="SM00248">
    <property type="entry name" value="ANK"/>
    <property type="match status" value="4"/>
</dbReference>
<evidence type="ECO:0000256" key="2">
    <source>
        <dbReference type="ARBA" id="ARBA00023043"/>
    </source>
</evidence>
<dbReference type="Pfam" id="PF12796">
    <property type="entry name" value="Ank_2"/>
    <property type="match status" value="1"/>
</dbReference>
<evidence type="ECO:0000313" key="4">
    <source>
        <dbReference type="EMBL" id="KGM01653.1"/>
    </source>
</evidence>
<dbReference type="PANTHER" id="PTHR24198:SF194">
    <property type="entry name" value="INVERSIN-A"/>
    <property type="match status" value="1"/>
</dbReference>
<dbReference type="Proteomes" id="UP000029833">
    <property type="component" value="Unassembled WGS sequence"/>
</dbReference>
<dbReference type="SUPFAM" id="SSF48403">
    <property type="entry name" value="Ankyrin repeat"/>
    <property type="match status" value="1"/>
</dbReference>
<evidence type="ECO:0000256" key="1">
    <source>
        <dbReference type="ARBA" id="ARBA00022737"/>
    </source>
</evidence>
<keyword evidence="1" id="KW-0677">Repeat</keyword>
<dbReference type="EMBL" id="AXNT01000092">
    <property type="protein sequence ID" value="KGM01653.1"/>
    <property type="molecule type" value="Genomic_DNA"/>
</dbReference>
<organism evidence="4 5">
    <name type="scientific">Cellulomonas cellasea DSM 20118</name>
    <dbReference type="NCBI Taxonomy" id="1408250"/>
    <lineage>
        <taxon>Bacteria</taxon>
        <taxon>Bacillati</taxon>
        <taxon>Actinomycetota</taxon>
        <taxon>Actinomycetes</taxon>
        <taxon>Micrococcales</taxon>
        <taxon>Cellulomonadaceae</taxon>
        <taxon>Cellulomonas</taxon>
    </lineage>
</organism>
<dbReference type="PROSITE" id="PS50297">
    <property type="entry name" value="ANK_REP_REGION"/>
    <property type="match status" value="1"/>
</dbReference>
<name>A0A0A0B635_9CELL</name>
<keyword evidence="5" id="KW-1185">Reference proteome</keyword>
<evidence type="ECO:0000313" key="5">
    <source>
        <dbReference type="Proteomes" id="UP000029833"/>
    </source>
</evidence>
<dbReference type="PANTHER" id="PTHR24198">
    <property type="entry name" value="ANKYRIN REPEAT AND PROTEIN KINASE DOMAIN-CONTAINING PROTEIN"/>
    <property type="match status" value="1"/>
</dbReference>
<protein>
    <submittedName>
        <fullName evidence="4">Uncharacterized protein</fullName>
    </submittedName>
</protein>
<dbReference type="PROSITE" id="PS50088">
    <property type="entry name" value="ANK_REPEAT"/>
    <property type="match status" value="1"/>
</dbReference>
<dbReference type="STRING" id="1408250.Q760_18260"/>
<feature type="repeat" description="ANK" evidence="3">
    <location>
        <begin position="99"/>
        <end position="131"/>
    </location>
</feature>
<keyword evidence="2 3" id="KW-0040">ANK repeat</keyword>
<dbReference type="Gene3D" id="1.25.40.20">
    <property type="entry name" value="Ankyrin repeat-containing domain"/>
    <property type="match status" value="2"/>
</dbReference>
<dbReference type="InterPro" id="IPR036770">
    <property type="entry name" value="Ankyrin_rpt-contain_sf"/>
</dbReference>